<feature type="transmembrane region" description="Helical" evidence="6">
    <location>
        <begin position="222"/>
        <end position="243"/>
    </location>
</feature>
<feature type="transmembrane region" description="Helical" evidence="6">
    <location>
        <begin position="651"/>
        <end position="670"/>
    </location>
</feature>
<dbReference type="FunFam" id="1.20.1740.10:FF:000022">
    <property type="entry name" value="Bumetanide-sensitive na-k-cl cotransport protein"/>
    <property type="match status" value="1"/>
</dbReference>
<dbReference type="GO" id="GO:0055075">
    <property type="term" value="P:potassium ion homeostasis"/>
    <property type="evidence" value="ECO:0007669"/>
    <property type="project" value="TreeGrafter"/>
</dbReference>
<comment type="caution">
    <text evidence="9">The sequence shown here is derived from an EMBL/GenBank/DDBJ whole genome shotgun (WGS) entry which is preliminary data.</text>
</comment>
<dbReference type="GO" id="GO:0055064">
    <property type="term" value="P:chloride ion homeostasis"/>
    <property type="evidence" value="ECO:0007669"/>
    <property type="project" value="TreeGrafter"/>
</dbReference>
<evidence type="ECO:0000256" key="5">
    <source>
        <dbReference type="SAM" id="MobiDB-lite"/>
    </source>
</evidence>
<keyword evidence="10" id="KW-1185">Reference proteome</keyword>
<dbReference type="InterPro" id="IPR004842">
    <property type="entry name" value="SLC12A_fam"/>
</dbReference>
<feature type="region of interest" description="Disordered" evidence="5">
    <location>
        <begin position="1"/>
        <end position="130"/>
    </location>
</feature>
<evidence type="ECO:0000259" key="8">
    <source>
        <dbReference type="Pfam" id="PF03522"/>
    </source>
</evidence>
<keyword evidence="4 6" id="KW-0472">Membrane</keyword>
<feature type="transmembrane region" description="Helical" evidence="6">
    <location>
        <begin position="374"/>
        <end position="395"/>
    </location>
</feature>
<dbReference type="NCBIfam" id="TIGR00930">
    <property type="entry name" value="2a30"/>
    <property type="match status" value="1"/>
</dbReference>
<dbReference type="GO" id="GO:0016020">
    <property type="term" value="C:membrane"/>
    <property type="evidence" value="ECO:0007669"/>
    <property type="project" value="UniProtKB-SubCell"/>
</dbReference>
<dbReference type="AlphaFoldDB" id="A0AA39HTI7"/>
<evidence type="ECO:0000256" key="3">
    <source>
        <dbReference type="ARBA" id="ARBA00022989"/>
    </source>
</evidence>
<dbReference type="GO" id="GO:0008511">
    <property type="term" value="F:sodium:potassium:chloride symporter activity"/>
    <property type="evidence" value="ECO:0007669"/>
    <property type="project" value="TreeGrafter"/>
</dbReference>
<dbReference type="PANTHER" id="PTHR11827">
    <property type="entry name" value="SOLUTE CARRIER FAMILY 12, CATION COTRANSPORTERS"/>
    <property type="match status" value="1"/>
</dbReference>
<dbReference type="GO" id="GO:0006884">
    <property type="term" value="P:cell volume homeostasis"/>
    <property type="evidence" value="ECO:0007669"/>
    <property type="project" value="TreeGrafter"/>
</dbReference>
<dbReference type="Pfam" id="PF03522">
    <property type="entry name" value="SLC12"/>
    <property type="match status" value="1"/>
</dbReference>
<feature type="transmembrane region" description="Helical" evidence="6">
    <location>
        <begin position="595"/>
        <end position="616"/>
    </location>
</feature>
<feature type="transmembrane region" description="Helical" evidence="6">
    <location>
        <begin position="456"/>
        <end position="477"/>
    </location>
</feature>
<reference evidence="9" key="1">
    <citation type="submission" date="2023-06" db="EMBL/GenBank/DDBJ databases">
        <title>Genomic analysis of the entomopathogenic nematode Steinernema hermaphroditum.</title>
        <authorList>
            <person name="Schwarz E.M."/>
            <person name="Heppert J.K."/>
            <person name="Baniya A."/>
            <person name="Schwartz H.T."/>
            <person name="Tan C.-H."/>
            <person name="Antoshechkin I."/>
            <person name="Sternberg P.W."/>
            <person name="Goodrich-Blair H."/>
            <person name="Dillman A.R."/>
        </authorList>
    </citation>
    <scope>NUCLEOTIDE SEQUENCE</scope>
    <source>
        <strain evidence="9">PS9179</strain>
        <tissue evidence="9">Whole animal</tissue>
    </source>
</reference>
<evidence type="ECO:0000313" key="9">
    <source>
        <dbReference type="EMBL" id="KAK0411803.1"/>
    </source>
</evidence>
<feature type="transmembrane region" description="Helical" evidence="6">
    <location>
        <begin position="349"/>
        <end position="368"/>
    </location>
</feature>
<feature type="compositionally biased region" description="Polar residues" evidence="5">
    <location>
        <begin position="56"/>
        <end position="72"/>
    </location>
</feature>
<keyword evidence="2 6" id="KW-0812">Transmembrane</keyword>
<evidence type="ECO:0000256" key="2">
    <source>
        <dbReference type="ARBA" id="ARBA00022692"/>
    </source>
</evidence>
<feature type="compositionally biased region" description="Basic and acidic residues" evidence="5">
    <location>
        <begin position="19"/>
        <end position="32"/>
    </location>
</feature>
<feature type="compositionally biased region" description="Basic and acidic residues" evidence="5">
    <location>
        <begin position="80"/>
        <end position="96"/>
    </location>
</feature>
<proteinExistence type="predicted"/>
<dbReference type="Pfam" id="PF00324">
    <property type="entry name" value="AA_permease"/>
    <property type="match status" value="1"/>
</dbReference>
<feature type="compositionally biased region" description="Low complexity" evidence="5">
    <location>
        <begin position="905"/>
        <end position="917"/>
    </location>
</feature>
<feature type="transmembrane region" description="Helical" evidence="6">
    <location>
        <begin position="423"/>
        <end position="444"/>
    </location>
</feature>
<dbReference type="GO" id="GO:1990573">
    <property type="term" value="P:potassium ion import across plasma membrane"/>
    <property type="evidence" value="ECO:0007669"/>
    <property type="project" value="TreeGrafter"/>
</dbReference>
<evidence type="ECO:0000256" key="6">
    <source>
        <dbReference type="SAM" id="Phobius"/>
    </source>
</evidence>
<name>A0AA39HTI7_9BILA</name>
<dbReference type="Proteomes" id="UP001175271">
    <property type="component" value="Unassembled WGS sequence"/>
</dbReference>
<keyword evidence="3 6" id="KW-1133">Transmembrane helix</keyword>
<dbReference type="GO" id="GO:0055078">
    <property type="term" value="P:sodium ion homeostasis"/>
    <property type="evidence" value="ECO:0007669"/>
    <property type="project" value="TreeGrafter"/>
</dbReference>
<accession>A0AA39HTI7</accession>
<protein>
    <submittedName>
        <fullName evidence="9">Uncharacterized protein</fullName>
    </submittedName>
</protein>
<gene>
    <name evidence="9" type="ORF">QR680_005854</name>
</gene>
<dbReference type="PANTHER" id="PTHR11827:SF103">
    <property type="entry name" value="SODIUM CHLORIDE COTRANSPORTER 69, ISOFORM E"/>
    <property type="match status" value="1"/>
</dbReference>
<feature type="transmembrane region" description="Helical" evidence="6">
    <location>
        <begin position="255"/>
        <end position="281"/>
    </location>
</feature>
<evidence type="ECO:0000256" key="1">
    <source>
        <dbReference type="ARBA" id="ARBA00004141"/>
    </source>
</evidence>
<feature type="compositionally biased region" description="Basic and acidic residues" evidence="5">
    <location>
        <begin position="110"/>
        <end position="130"/>
    </location>
</feature>
<feature type="compositionally biased region" description="Basic and acidic residues" evidence="5">
    <location>
        <begin position="933"/>
        <end position="943"/>
    </location>
</feature>
<evidence type="ECO:0000259" key="7">
    <source>
        <dbReference type="Pfam" id="PF00324"/>
    </source>
</evidence>
<sequence length="1233" mass="136206">MSFRSAANLGGSLKSSSPRRFEVSKSRDEHASEGVSLLRDCPNPDEGRGSEPPPTLRTTASDSLFQARSRGSTGRFHVTGLEERKDAPDATDESEKAAAVAGTRSVHFSVGEKADKRDELNASGREDSIDHNTTVNMKSWRNMKTLEHPPIIDFYRNSVEQAFNTRPSMIQLIHGEDAGTTDTLEEFKSHNDEIFDGPLPSSENSPKLEKFDPPQAATRTKFGWIQGVFVRCLLNIFGVMLYLRVSWVAGQCGILLGSAVVLLASLVTVITAISTCAICTNGDVKGGGAYFLISRSLGPEFGGSIGLIFSVANAVGAAMYVVGFAETVRDLMKEYGMAIIDGDMMDVRIVGLITCCILMGIVFIGTGFESKMQMGLLVILVLSILNYMLGTLLPVTEEQKIRGITGYSYATLMENMKPAFRDGYNFFSVFAIYFPAATGIMAGANISGDLADPQHAIPLGTLFAIFVTTIIYLITIWMTGSTAVRDADGVNLPTLLSSLNASSLSGSFGTYYVQPACVANNTCTYGLMNYFQVMETESLWGPLITAGIFAATLSSALASLVSAPKVFQAVCKDRLFPYINVFAKQYGKDEEPRRAYLLAFGIAMVMILIGDLNAIAPIISNFFLASYALINYACFDASFADSPGFRPAFKFYNMWVSFAGALLCICVMFIISWWTALITFFCFIMLFSYILHRKPDVNWGSSTQAHSYKNALQGMVKLTNTDDHVKNFRPQILVLSGNPMSRSPLVDFVYNISKGTSLMICGYVIPYKPSDRAFALMKRIDRHLQDYFKKRHIKSFYHTVANPSLRAGTQTLIQTAGLGKLRPNIVIVGFKTDWYTEGVDGLAAVQEYFGIIQDAFDSNMGVGVLRNSAGGLDYTEELKTLNVCDSERAPFLAFGGAPPPSQKINHNNNNAANGDNASSDLQQKLSVPSGDVDVEKGSSLESEARNSSFTSFADLFPFELFDDEDDLVEDELEEADEKDQLDGELDVEAGRMTGGRDLPRSPVKEHHSLLRRRRRRKRVVTAESDSTRRHTAAQKELLATISRFQRKIKKGRIDVWWLYDDGGLTLLIPHLLTIPKSYLENAEMRVFTISTSTKTMEQEQRSMAALLSKFRIDFANVSVIPDIGRLPNEATFREFENLIAPFRCGSEEQEAEGMITDAEIQAQKDKTRRQLRTAELLQQHSTEADLVVLTLPVPRKGMVSSTLYLAWLEMMTRNLPPTLMIRGNQSSVLTFYS</sequence>
<comment type="subcellular location">
    <subcellularLocation>
        <location evidence="1">Membrane</location>
        <topology evidence="1">Multi-pass membrane protein</topology>
    </subcellularLocation>
</comment>
<feature type="region of interest" description="Disordered" evidence="5">
    <location>
        <begin position="894"/>
        <end position="943"/>
    </location>
</feature>
<dbReference type="EMBL" id="JAUCMV010000003">
    <property type="protein sequence ID" value="KAK0411803.1"/>
    <property type="molecule type" value="Genomic_DNA"/>
</dbReference>
<dbReference type="InterPro" id="IPR018491">
    <property type="entry name" value="SLC12_C"/>
</dbReference>
<evidence type="ECO:0000256" key="4">
    <source>
        <dbReference type="ARBA" id="ARBA00023136"/>
    </source>
</evidence>
<dbReference type="Gene3D" id="1.20.1740.10">
    <property type="entry name" value="Amino acid/polyamine transporter I"/>
    <property type="match status" value="1"/>
</dbReference>
<feature type="domain" description="Amino acid permease/ SLC12A" evidence="7">
    <location>
        <begin position="227"/>
        <end position="733"/>
    </location>
</feature>
<feature type="domain" description="SLC12A transporter C-terminal" evidence="8">
    <location>
        <begin position="742"/>
        <end position="1233"/>
    </location>
</feature>
<feature type="transmembrane region" description="Helical" evidence="6">
    <location>
        <begin position="301"/>
        <end position="328"/>
    </location>
</feature>
<evidence type="ECO:0000313" key="10">
    <source>
        <dbReference type="Proteomes" id="UP001175271"/>
    </source>
</evidence>
<dbReference type="InterPro" id="IPR004841">
    <property type="entry name" value="AA-permease/SLC12A_dom"/>
</dbReference>
<organism evidence="9 10">
    <name type="scientific">Steinernema hermaphroditum</name>
    <dbReference type="NCBI Taxonomy" id="289476"/>
    <lineage>
        <taxon>Eukaryota</taxon>
        <taxon>Metazoa</taxon>
        <taxon>Ecdysozoa</taxon>
        <taxon>Nematoda</taxon>
        <taxon>Chromadorea</taxon>
        <taxon>Rhabditida</taxon>
        <taxon>Tylenchina</taxon>
        <taxon>Panagrolaimomorpha</taxon>
        <taxon>Strongyloidoidea</taxon>
        <taxon>Steinernematidae</taxon>
        <taxon>Steinernema</taxon>
    </lineage>
</organism>